<dbReference type="Pfam" id="PF20765">
    <property type="entry name" value="Phage_tail_terminator_8"/>
    <property type="match status" value="1"/>
</dbReference>
<gene>
    <name evidence="1" type="ORF">AULFYP135_00242</name>
</gene>
<evidence type="ECO:0000313" key="1">
    <source>
        <dbReference type="EMBL" id="VYS76050.1"/>
    </source>
</evidence>
<dbReference type="InterPro" id="IPR049254">
    <property type="entry name" value="Phage_tail_terminator"/>
</dbReference>
<proteinExistence type="predicted"/>
<accession>A0A6N2R857</accession>
<organism evidence="1">
    <name type="scientific">uncultured Anaerotruncus sp</name>
    <dbReference type="NCBI Taxonomy" id="905011"/>
    <lineage>
        <taxon>Bacteria</taxon>
        <taxon>Bacillati</taxon>
        <taxon>Bacillota</taxon>
        <taxon>Clostridia</taxon>
        <taxon>Eubacteriales</taxon>
        <taxon>Oscillospiraceae</taxon>
        <taxon>Anaerotruncus</taxon>
        <taxon>environmental samples</taxon>
    </lineage>
</organism>
<dbReference type="AlphaFoldDB" id="A0A6N2R857"/>
<sequence>MTVNEIMSALALKLGELFPDRAVHYTQIPRDADGNHYVRCIGQSHTKKLGRRRERVYSFEVLYFCKERDALVFNDWAETLYSELETLTVGGQLVHITGAHAEPGDDMVFHFVFDITVSGLIDPPAGEPMEGLEITEELKE</sequence>
<dbReference type="EMBL" id="CACRSL010000003">
    <property type="protein sequence ID" value="VYS76050.1"/>
    <property type="molecule type" value="Genomic_DNA"/>
</dbReference>
<name>A0A6N2R857_9FIRM</name>
<reference evidence="1" key="1">
    <citation type="submission" date="2019-11" db="EMBL/GenBank/DDBJ databases">
        <authorList>
            <person name="Feng L."/>
        </authorList>
    </citation>
    <scope>NUCLEOTIDE SEQUENCE</scope>
    <source>
        <strain evidence="1">AundefinedLFYP135</strain>
    </source>
</reference>
<protein>
    <submittedName>
        <fullName evidence="1">Uncharacterized protein</fullName>
    </submittedName>
</protein>